<dbReference type="Proteomes" id="UP001623348">
    <property type="component" value="Unassembled WGS sequence"/>
</dbReference>
<protein>
    <submittedName>
        <fullName evidence="1">Protein Wnt-4a-like</fullName>
    </submittedName>
</protein>
<reference evidence="1 2" key="1">
    <citation type="submission" date="2024-06" db="EMBL/GenBank/DDBJ databases">
        <title>The draft genome of Grus japonensis, version 3.</title>
        <authorList>
            <person name="Nabeshima K."/>
            <person name="Suzuki S."/>
            <person name="Onuma M."/>
        </authorList>
    </citation>
    <scope>NUCLEOTIDE SEQUENCE [LARGE SCALE GENOMIC DNA]</scope>
    <source>
        <strain evidence="1 2">451A</strain>
    </source>
</reference>
<organism evidence="1 2">
    <name type="scientific">Grus japonensis</name>
    <name type="common">Japanese crane</name>
    <name type="synonym">Red-crowned crane</name>
    <dbReference type="NCBI Taxonomy" id="30415"/>
    <lineage>
        <taxon>Eukaryota</taxon>
        <taxon>Metazoa</taxon>
        <taxon>Chordata</taxon>
        <taxon>Craniata</taxon>
        <taxon>Vertebrata</taxon>
        <taxon>Euteleostomi</taxon>
        <taxon>Archelosauria</taxon>
        <taxon>Archosauria</taxon>
        <taxon>Dinosauria</taxon>
        <taxon>Saurischia</taxon>
        <taxon>Theropoda</taxon>
        <taxon>Coelurosauria</taxon>
        <taxon>Aves</taxon>
        <taxon>Neognathae</taxon>
        <taxon>Neoaves</taxon>
        <taxon>Gruiformes</taxon>
        <taxon>Gruidae</taxon>
        <taxon>Grus</taxon>
    </lineage>
</organism>
<accession>A0ABC9W406</accession>
<dbReference type="EMBL" id="BAAFJT010000001">
    <property type="protein sequence ID" value="GAB0180326.1"/>
    <property type="molecule type" value="Genomic_DNA"/>
</dbReference>
<sequence length="98" mass="11090">MSSQFLQENAVGNGVKGFTKVQVDNIHSLSLIHYVVHLVIGDQVSQAMYQNYLDELLLRINWHLLPSRHVLMDLSPQLKKHKSVSVAEDDSHFGRGIP</sequence>
<comment type="caution">
    <text evidence="1">The sequence shown here is derived from an EMBL/GenBank/DDBJ whole genome shotgun (WGS) entry which is preliminary data.</text>
</comment>
<dbReference type="AlphaFoldDB" id="A0ABC9W406"/>
<name>A0ABC9W406_GRUJA</name>
<keyword evidence="2" id="KW-1185">Reference proteome</keyword>
<proteinExistence type="predicted"/>
<gene>
    <name evidence="1" type="ORF">GRJ2_000497900</name>
</gene>
<evidence type="ECO:0000313" key="2">
    <source>
        <dbReference type="Proteomes" id="UP001623348"/>
    </source>
</evidence>
<evidence type="ECO:0000313" key="1">
    <source>
        <dbReference type="EMBL" id="GAB0180326.1"/>
    </source>
</evidence>